<sequence>QKKKKFWVLLHILIAAIDPSNHPQTLPHCAIKGAVTKQMTAIEEMVAS</sequence>
<feature type="signal peptide" evidence="1">
    <location>
        <begin position="1"/>
        <end position="23"/>
    </location>
</feature>
<dbReference type="EnsemblPlants" id="MELO3C027832.2.1">
    <property type="protein sequence ID" value="MELO3C027832.2.1"/>
    <property type="gene ID" value="MELO3C027832.2"/>
</dbReference>
<dbReference type="AlphaFoldDB" id="A0A9I9E2U8"/>
<protein>
    <submittedName>
        <fullName evidence="2">Uncharacterized protein</fullName>
    </submittedName>
</protein>
<reference evidence="2" key="1">
    <citation type="submission" date="2023-03" db="UniProtKB">
        <authorList>
            <consortium name="EnsemblPlants"/>
        </authorList>
    </citation>
    <scope>IDENTIFICATION</scope>
</reference>
<keyword evidence="1" id="KW-0732">Signal</keyword>
<evidence type="ECO:0000313" key="2">
    <source>
        <dbReference type="EnsemblPlants" id="MELO3C027832.2.1"/>
    </source>
</evidence>
<accession>A0A9I9E2U8</accession>
<evidence type="ECO:0000256" key="1">
    <source>
        <dbReference type="SAM" id="SignalP"/>
    </source>
</evidence>
<organism evidence="2">
    <name type="scientific">Cucumis melo</name>
    <name type="common">Muskmelon</name>
    <dbReference type="NCBI Taxonomy" id="3656"/>
    <lineage>
        <taxon>Eukaryota</taxon>
        <taxon>Viridiplantae</taxon>
        <taxon>Streptophyta</taxon>
        <taxon>Embryophyta</taxon>
        <taxon>Tracheophyta</taxon>
        <taxon>Spermatophyta</taxon>
        <taxon>Magnoliopsida</taxon>
        <taxon>eudicotyledons</taxon>
        <taxon>Gunneridae</taxon>
        <taxon>Pentapetalae</taxon>
        <taxon>rosids</taxon>
        <taxon>fabids</taxon>
        <taxon>Cucurbitales</taxon>
        <taxon>Cucurbitaceae</taxon>
        <taxon>Benincaseae</taxon>
        <taxon>Cucumis</taxon>
    </lineage>
</organism>
<feature type="chain" id="PRO_5039942499" evidence="1">
    <location>
        <begin position="24"/>
        <end position="48"/>
    </location>
</feature>
<dbReference type="Gramene" id="MELO3C027832.2.1">
    <property type="protein sequence ID" value="MELO3C027832.2.1"/>
    <property type="gene ID" value="MELO3C027832.2"/>
</dbReference>
<name>A0A9I9E2U8_CUCME</name>
<proteinExistence type="predicted"/>